<dbReference type="EMBL" id="LGLK01000057">
    <property type="protein sequence ID" value="KPC17464.1"/>
    <property type="molecule type" value="Genomic_DNA"/>
</dbReference>
<dbReference type="Proteomes" id="UP000037943">
    <property type="component" value="Unassembled WGS sequence"/>
</dbReference>
<sequence>MQSNGKTLKHLAVLESAGTPPGAINSTSIEMAVFDLGMRTVFMAMRVVDGKGTVAIVNGPKAWVGDSSRFE</sequence>
<proteinExistence type="predicted"/>
<name>A0ABR5KRQ8_PSEAV</name>
<reference evidence="1 2" key="1">
    <citation type="submission" date="2015-07" db="EMBL/GenBank/DDBJ databases">
        <authorList>
            <person name="O'Brien H.E."/>
            <person name="Thakur S."/>
            <person name="Gong Y."/>
            <person name="Wang P.W."/>
            <person name="Guttman D.S."/>
        </authorList>
    </citation>
    <scope>NUCLEOTIDE SEQUENCE [LARGE SCALE GENOMIC DNA]</scope>
    <source>
        <strain evidence="1 2">107</strain>
    </source>
</reference>
<keyword evidence="2" id="KW-1185">Reference proteome</keyword>
<evidence type="ECO:0000313" key="1">
    <source>
        <dbReference type="EMBL" id="KPC17464.1"/>
    </source>
</evidence>
<organism evidence="1 2">
    <name type="scientific">Pseudomonas amygdali pv. lachrymans</name>
    <name type="common">Pseudomonas syringae pv. lachrymans</name>
    <dbReference type="NCBI Taxonomy" id="53707"/>
    <lineage>
        <taxon>Bacteria</taxon>
        <taxon>Pseudomonadati</taxon>
        <taxon>Pseudomonadota</taxon>
        <taxon>Gammaproteobacteria</taxon>
        <taxon>Pseudomonadales</taxon>
        <taxon>Pseudomonadaceae</taxon>
        <taxon>Pseudomonas</taxon>
        <taxon>Pseudomonas amygdali</taxon>
    </lineage>
</organism>
<evidence type="ECO:0000313" key="2">
    <source>
        <dbReference type="Proteomes" id="UP000037943"/>
    </source>
</evidence>
<protein>
    <submittedName>
        <fullName evidence="1">Uncharacterized protein</fullName>
    </submittedName>
</protein>
<comment type="caution">
    <text evidence="1">The sequence shown here is derived from an EMBL/GenBank/DDBJ whole genome shotgun (WGS) entry which is preliminary data.</text>
</comment>
<reference evidence="1 2" key="2">
    <citation type="submission" date="2015-10" db="EMBL/GenBank/DDBJ databases">
        <title>Comparative genomics and high-throughput reverse genetic screens identify a new phytobacterial MAMP and an Arabidopsis receptor required for immune elicitation.</title>
        <authorList>
            <person name="Mott G.A."/>
            <person name="Thakur S."/>
            <person name="Wang P.W."/>
            <person name="Desveaux D."/>
            <person name="Guttman D.S."/>
        </authorList>
    </citation>
    <scope>NUCLEOTIDE SEQUENCE [LARGE SCALE GENOMIC DNA]</scope>
    <source>
        <strain evidence="1 2">107</strain>
    </source>
</reference>
<accession>A0ABR5KRQ8</accession>
<gene>
    <name evidence="1" type="ORF">AC499_0666</name>
</gene>